<dbReference type="InterPro" id="IPR029058">
    <property type="entry name" value="AB_hydrolase_fold"/>
</dbReference>
<dbReference type="InterPro" id="IPR000639">
    <property type="entry name" value="Epox_hydrolase-like"/>
</dbReference>
<evidence type="ECO:0000313" key="5">
    <source>
        <dbReference type="Proteomes" id="UP000308697"/>
    </source>
</evidence>
<dbReference type="GO" id="GO:0016787">
    <property type="term" value="F:hydrolase activity"/>
    <property type="evidence" value="ECO:0007669"/>
    <property type="project" value="UniProtKB-KW"/>
</dbReference>
<dbReference type="Gene3D" id="3.40.50.1820">
    <property type="entry name" value="alpha/beta hydrolase"/>
    <property type="match status" value="1"/>
</dbReference>
<dbReference type="Proteomes" id="UP000308697">
    <property type="component" value="Unassembled WGS sequence"/>
</dbReference>
<evidence type="ECO:0000256" key="2">
    <source>
        <dbReference type="SAM" id="MobiDB-lite"/>
    </source>
</evidence>
<keyword evidence="1 4" id="KW-0378">Hydrolase</keyword>
<dbReference type="EMBL" id="SUMB01000002">
    <property type="protein sequence ID" value="TJZ57145.1"/>
    <property type="molecule type" value="Genomic_DNA"/>
</dbReference>
<feature type="compositionally biased region" description="Polar residues" evidence="2">
    <location>
        <begin position="1"/>
        <end position="23"/>
    </location>
</feature>
<protein>
    <submittedName>
        <fullName evidence="4">Alpha/beta hydrolase</fullName>
    </submittedName>
</protein>
<evidence type="ECO:0000313" key="4">
    <source>
        <dbReference type="EMBL" id="TJZ57145.1"/>
    </source>
</evidence>
<gene>
    <name evidence="4" type="ORF">FCH28_06715</name>
</gene>
<proteinExistence type="predicted"/>
<dbReference type="PRINTS" id="PR00412">
    <property type="entry name" value="EPOXHYDRLASE"/>
</dbReference>
<dbReference type="SUPFAM" id="SSF53474">
    <property type="entry name" value="alpha/beta-Hydrolases"/>
    <property type="match status" value="1"/>
</dbReference>
<dbReference type="RefSeq" id="WP_136738764.1">
    <property type="nucleotide sequence ID" value="NZ_SUMB01000002.1"/>
</dbReference>
<sequence>MTQSAELPPTDSSAPLTDDQGPSSAPELDVKHRLVNGPAGRIHLVEQGSGPLVLLVHGFPESWYSWRHQLPAIAAAGYRAVAVDVRGYGRSAKPLDVEAYRMLAHIDDNVAVVQALGEETAVIVGHDWGSPIAANSALLRPDVFTAVGLLSVPYAPRSAFRPTDAFALMGGSEDEFYISYFQTPGRAEAEIELDVRGWLAGFYAGLSGDTMPADGAGSLFLVPKGGKLSDRFLGDGLPAWLTEADLDFYANEFERTGFSGALNRYRNVDRDWEDLAAWEGAPISQPSLFIGGEHDGPTIWLADAIKAYPTTLPGLSSSHILEGCGHWVQQERSDDVNRLLAEWLHSLPAH</sequence>
<evidence type="ECO:0000256" key="1">
    <source>
        <dbReference type="ARBA" id="ARBA00022801"/>
    </source>
</evidence>
<accession>A0A4U0NRK8</accession>
<reference evidence="4 5" key="1">
    <citation type="submission" date="2019-04" db="EMBL/GenBank/DDBJ databases">
        <title>Streptomyces piniterrae sp. nov., a heliquinomycin-producing actinomycete isolated from rhizosphere soil of Pinus yunnanensis.</title>
        <authorList>
            <person name="Zhuang X."/>
            <person name="Zhao J."/>
        </authorList>
    </citation>
    <scope>NUCLEOTIDE SEQUENCE [LARGE SCALE GENOMIC DNA]</scope>
    <source>
        <strain evidence="5">jys28</strain>
    </source>
</reference>
<dbReference type="PANTHER" id="PTHR43329">
    <property type="entry name" value="EPOXIDE HYDROLASE"/>
    <property type="match status" value="1"/>
</dbReference>
<dbReference type="AlphaFoldDB" id="A0A4U0NRK8"/>
<keyword evidence="5" id="KW-1185">Reference proteome</keyword>
<feature type="domain" description="AB hydrolase-1" evidence="3">
    <location>
        <begin position="51"/>
        <end position="331"/>
    </location>
</feature>
<name>A0A4U0NRK8_9ACTN</name>
<dbReference type="OrthoDB" id="2987348at2"/>
<dbReference type="Pfam" id="PF00561">
    <property type="entry name" value="Abhydrolase_1"/>
    <property type="match status" value="1"/>
</dbReference>
<dbReference type="InterPro" id="IPR000073">
    <property type="entry name" value="AB_hydrolase_1"/>
</dbReference>
<comment type="caution">
    <text evidence="4">The sequence shown here is derived from an EMBL/GenBank/DDBJ whole genome shotgun (WGS) entry which is preliminary data.</text>
</comment>
<feature type="region of interest" description="Disordered" evidence="2">
    <location>
        <begin position="1"/>
        <end position="27"/>
    </location>
</feature>
<evidence type="ECO:0000259" key="3">
    <source>
        <dbReference type="Pfam" id="PF00561"/>
    </source>
</evidence>
<organism evidence="4 5">
    <name type="scientific">Streptomyces piniterrae</name>
    <dbReference type="NCBI Taxonomy" id="2571125"/>
    <lineage>
        <taxon>Bacteria</taxon>
        <taxon>Bacillati</taxon>
        <taxon>Actinomycetota</taxon>
        <taxon>Actinomycetes</taxon>
        <taxon>Kitasatosporales</taxon>
        <taxon>Streptomycetaceae</taxon>
        <taxon>Streptomyces</taxon>
    </lineage>
</organism>